<evidence type="ECO:0000259" key="5">
    <source>
        <dbReference type="PROSITE" id="PS51891"/>
    </source>
</evidence>
<gene>
    <name evidence="6" type="ORF">LTR05_003214</name>
</gene>
<keyword evidence="2" id="KW-0479">Metal-binding</keyword>
<dbReference type="GO" id="GO:0016846">
    <property type="term" value="F:carbon-sulfur lyase activity"/>
    <property type="evidence" value="ECO:0007669"/>
    <property type="project" value="InterPro"/>
</dbReference>
<evidence type="ECO:0000256" key="2">
    <source>
        <dbReference type="ARBA" id="ARBA00022723"/>
    </source>
</evidence>
<reference evidence="6 7" key="1">
    <citation type="submission" date="2023-08" db="EMBL/GenBank/DDBJ databases">
        <title>Black Yeasts Isolated from many extreme environments.</title>
        <authorList>
            <person name="Coleine C."/>
            <person name="Stajich J.E."/>
            <person name="Selbmann L."/>
        </authorList>
    </citation>
    <scope>NUCLEOTIDE SEQUENCE [LARGE SCALE GENOMIC DNA]</scope>
    <source>
        <strain evidence="6 7">CCFEE 5910</strain>
    </source>
</reference>
<evidence type="ECO:0000313" key="7">
    <source>
        <dbReference type="Proteomes" id="UP001309876"/>
    </source>
</evidence>
<dbReference type="PANTHER" id="PTHR33337:SF43">
    <property type="entry name" value="CENP-V_GFA DOMAIN-CONTAINING PROTEIN"/>
    <property type="match status" value="1"/>
</dbReference>
<dbReference type="SUPFAM" id="SSF51316">
    <property type="entry name" value="Mss4-like"/>
    <property type="match status" value="1"/>
</dbReference>
<comment type="similarity">
    <text evidence="1">Belongs to the Gfa family.</text>
</comment>
<dbReference type="AlphaFoldDB" id="A0AAN7Y8W2"/>
<keyword evidence="7" id="KW-1185">Reference proteome</keyword>
<dbReference type="Proteomes" id="UP001309876">
    <property type="component" value="Unassembled WGS sequence"/>
</dbReference>
<evidence type="ECO:0000256" key="1">
    <source>
        <dbReference type="ARBA" id="ARBA00005495"/>
    </source>
</evidence>
<name>A0AAN7Y8W2_9EURO</name>
<dbReference type="InterPro" id="IPR006913">
    <property type="entry name" value="CENP-V/GFA"/>
</dbReference>
<keyword evidence="4" id="KW-0456">Lyase</keyword>
<proteinExistence type="inferred from homology"/>
<organism evidence="6 7">
    <name type="scientific">Lithohypha guttulata</name>
    <dbReference type="NCBI Taxonomy" id="1690604"/>
    <lineage>
        <taxon>Eukaryota</taxon>
        <taxon>Fungi</taxon>
        <taxon>Dikarya</taxon>
        <taxon>Ascomycota</taxon>
        <taxon>Pezizomycotina</taxon>
        <taxon>Eurotiomycetes</taxon>
        <taxon>Chaetothyriomycetidae</taxon>
        <taxon>Chaetothyriales</taxon>
        <taxon>Trichomeriaceae</taxon>
        <taxon>Lithohypha</taxon>
    </lineage>
</organism>
<dbReference type="GO" id="GO:0046872">
    <property type="term" value="F:metal ion binding"/>
    <property type="evidence" value="ECO:0007669"/>
    <property type="project" value="UniProtKB-KW"/>
</dbReference>
<evidence type="ECO:0000313" key="6">
    <source>
        <dbReference type="EMBL" id="KAK5088990.1"/>
    </source>
</evidence>
<dbReference type="Gene3D" id="3.90.1590.10">
    <property type="entry name" value="glutathione-dependent formaldehyde- activating enzyme (gfa)"/>
    <property type="match status" value="1"/>
</dbReference>
<protein>
    <recommendedName>
        <fullName evidence="5">CENP-V/GFA domain-containing protein</fullName>
    </recommendedName>
</protein>
<keyword evidence="3" id="KW-0862">Zinc</keyword>
<sequence length="116" mass="13013">MEGTCLCKAVAVKVNDDNLFGDQRRGHICHCKNCRKVAGGIFGTNLIIENEKVEFPNGKDAIKQYDYDKLPTPEWESFASQRQTWEQCMPGTVQYAIKSFGDRMPNSPEKAGPAKN</sequence>
<feature type="domain" description="CENP-V/GFA" evidence="5">
    <location>
        <begin position="1"/>
        <end position="116"/>
    </location>
</feature>
<dbReference type="PANTHER" id="PTHR33337">
    <property type="entry name" value="GFA DOMAIN-CONTAINING PROTEIN"/>
    <property type="match status" value="1"/>
</dbReference>
<evidence type="ECO:0000256" key="3">
    <source>
        <dbReference type="ARBA" id="ARBA00022833"/>
    </source>
</evidence>
<dbReference type="PROSITE" id="PS51891">
    <property type="entry name" value="CENP_V_GFA"/>
    <property type="match status" value="1"/>
</dbReference>
<dbReference type="Pfam" id="PF04828">
    <property type="entry name" value="GFA"/>
    <property type="match status" value="1"/>
</dbReference>
<accession>A0AAN7Y8W2</accession>
<dbReference type="EMBL" id="JAVRRJ010000002">
    <property type="protein sequence ID" value="KAK5088990.1"/>
    <property type="molecule type" value="Genomic_DNA"/>
</dbReference>
<comment type="caution">
    <text evidence="6">The sequence shown here is derived from an EMBL/GenBank/DDBJ whole genome shotgun (WGS) entry which is preliminary data.</text>
</comment>
<dbReference type="InterPro" id="IPR011057">
    <property type="entry name" value="Mss4-like_sf"/>
</dbReference>
<evidence type="ECO:0000256" key="4">
    <source>
        <dbReference type="ARBA" id="ARBA00023239"/>
    </source>
</evidence>